<dbReference type="EMBL" id="CP051205">
    <property type="protein sequence ID" value="QJB34873.1"/>
    <property type="molecule type" value="Genomic_DNA"/>
</dbReference>
<keyword evidence="5" id="KW-1185">Reference proteome</keyword>
<dbReference type="Gene3D" id="4.10.400.10">
    <property type="entry name" value="Low-density Lipoprotein Receptor"/>
    <property type="match status" value="1"/>
</dbReference>
<evidence type="ECO:0000313" key="2">
    <source>
        <dbReference type="EMBL" id="QJB34873.1"/>
    </source>
</evidence>
<protein>
    <submittedName>
        <fullName evidence="2">Uncharacterized protein</fullName>
    </submittedName>
</protein>
<accession>A0AAE6ZMW5</accession>
<dbReference type="EMBL" id="CP051204">
    <property type="protein sequence ID" value="QJB41385.1"/>
    <property type="molecule type" value="Genomic_DNA"/>
</dbReference>
<reference evidence="4" key="1">
    <citation type="submission" date="2020-04" db="EMBL/GenBank/DDBJ databases">
        <authorList>
            <person name="Kittiwongwattana C."/>
        </authorList>
    </citation>
    <scope>NUCLEOTIDE SEQUENCE [LARGE SCALE GENOMIC DNA]</scope>
    <source>
        <strain evidence="4">1310</strain>
    </source>
</reference>
<name>A0AAE6ZMW5_9BACT</name>
<dbReference type="PROSITE" id="PS50068">
    <property type="entry name" value="LDLRA_2"/>
    <property type="match status" value="1"/>
</dbReference>
<dbReference type="RefSeq" id="WP_168809368.1">
    <property type="nucleotide sequence ID" value="NZ_CP051204.2"/>
</dbReference>
<dbReference type="CDD" id="cd00112">
    <property type="entry name" value="LDLa"/>
    <property type="match status" value="1"/>
</dbReference>
<dbReference type="InterPro" id="IPR002172">
    <property type="entry name" value="LDrepeatLR_classA_rpt"/>
</dbReference>
<evidence type="ECO:0000313" key="5">
    <source>
        <dbReference type="Proteomes" id="UP000503144"/>
    </source>
</evidence>
<proteinExistence type="predicted"/>
<dbReference type="Pfam" id="PF00057">
    <property type="entry name" value="Ldl_recept_a"/>
    <property type="match status" value="1"/>
</dbReference>
<organism evidence="2 4">
    <name type="scientific">Chitinophaga oryzae</name>
    <dbReference type="NCBI Taxonomy" id="2725414"/>
    <lineage>
        <taxon>Bacteria</taxon>
        <taxon>Pseudomonadati</taxon>
        <taxon>Bacteroidota</taxon>
        <taxon>Chitinophagia</taxon>
        <taxon>Chitinophagales</taxon>
        <taxon>Chitinophagaceae</taxon>
        <taxon>Chitinophaga</taxon>
    </lineage>
</organism>
<dbReference type="Proteomes" id="UP000502421">
    <property type="component" value="Chromosome"/>
</dbReference>
<evidence type="ECO:0000313" key="3">
    <source>
        <dbReference type="EMBL" id="QJB41385.1"/>
    </source>
</evidence>
<reference evidence="2" key="2">
    <citation type="submission" date="2020-09" db="EMBL/GenBank/DDBJ databases">
        <authorList>
            <person name="Kittiwongwattana C."/>
        </authorList>
    </citation>
    <scope>NUCLEOTIDE SEQUENCE</scope>
    <source>
        <strain evidence="3">1303</strain>
        <strain evidence="2">1310</strain>
    </source>
</reference>
<dbReference type="InterPro" id="IPR036055">
    <property type="entry name" value="LDL_receptor-like_sf"/>
</dbReference>
<dbReference type="KEGG" id="coy:HF329_27640"/>
<dbReference type="SUPFAM" id="SSF57424">
    <property type="entry name" value="LDL receptor-like module"/>
    <property type="match status" value="1"/>
</dbReference>
<dbReference type="Proteomes" id="UP000503144">
    <property type="component" value="Chromosome"/>
</dbReference>
<gene>
    <name evidence="3" type="ORF">HF324_27500</name>
    <name evidence="2" type="ORF">HF329_27640</name>
</gene>
<evidence type="ECO:0000256" key="1">
    <source>
        <dbReference type="ARBA" id="ARBA00023157"/>
    </source>
</evidence>
<dbReference type="SMART" id="SM00192">
    <property type="entry name" value="LDLa"/>
    <property type="match status" value="1"/>
</dbReference>
<sequence>MKKISLKNLDALGIRKLSRESLKNVTGGLFCPPGEFQCRNGACVPASALMDGIWDCQDGSDEEEGTYSGGECIGTAGEWFYKVKVNADQCQASINEYCSTGQGICH</sequence>
<evidence type="ECO:0000313" key="4">
    <source>
        <dbReference type="Proteomes" id="UP000502421"/>
    </source>
</evidence>
<keyword evidence="1" id="KW-1015">Disulfide bond</keyword>
<dbReference type="AlphaFoldDB" id="A0AAE6ZMW5"/>